<evidence type="ECO:0000259" key="6">
    <source>
        <dbReference type="Pfam" id="PF01957"/>
    </source>
</evidence>
<comment type="subcellular location">
    <subcellularLocation>
        <location evidence="1">Membrane</location>
        <topology evidence="1">Multi-pass membrane protein</topology>
    </subcellularLocation>
</comment>
<gene>
    <name evidence="7" type="ordered locus">bpr_I1184</name>
</gene>
<name>E0S299_BUTPB</name>
<dbReference type="InterPro" id="IPR002810">
    <property type="entry name" value="NfeD-like_C"/>
</dbReference>
<dbReference type="SUPFAM" id="SSF141322">
    <property type="entry name" value="NfeD domain-like"/>
    <property type="match status" value="1"/>
</dbReference>
<evidence type="ECO:0000256" key="3">
    <source>
        <dbReference type="ARBA" id="ARBA00022989"/>
    </source>
</evidence>
<dbReference type="PANTHER" id="PTHR33507:SF3">
    <property type="entry name" value="INNER MEMBRANE PROTEIN YBBJ"/>
    <property type="match status" value="1"/>
</dbReference>
<evidence type="ECO:0000313" key="8">
    <source>
        <dbReference type="Proteomes" id="UP000001299"/>
    </source>
</evidence>
<reference evidence="7 8" key="1">
    <citation type="journal article" date="2010" name="PLoS ONE">
        <title>The glycobiome of the rumen bacterium Butyrivibrio proteoclasticus B316(T) highlights adaptation to a polysaccharide-rich environment.</title>
        <authorList>
            <person name="Kelly W.J."/>
            <person name="Leahy S.C."/>
            <person name="Altermann E."/>
            <person name="Yeoman C.J."/>
            <person name="Dunne J.C."/>
            <person name="Kong Z."/>
            <person name="Pacheco D.M."/>
            <person name="Li D."/>
            <person name="Noel S.J."/>
            <person name="Moon C.D."/>
            <person name="Cookson A.L."/>
            <person name="Attwood G.T."/>
        </authorList>
    </citation>
    <scope>NUCLEOTIDE SEQUENCE [LARGE SCALE GENOMIC DNA]</scope>
    <source>
        <strain evidence="8">ATCC 51982 / DSM 14932 / B316</strain>
    </source>
</reference>
<dbReference type="PANTHER" id="PTHR33507">
    <property type="entry name" value="INNER MEMBRANE PROTEIN YBBJ"/>
    <property type="match status" value="1"/>
</dbReference>
<dbReference type="GO" id="GO:0005886">
    <property type="term" value="C:plasma membrane"/>
    <property type="evidence" value="ECO:0007669"/>
    <property type="project" value="TreeGrafter"/>
</dbReference>
<protein>
    <submittedName>
        <fullName evidence="7">NfeD family protein</fullName>
    </submittedName>
</protein>
<dbReference type="eggNOG" id="COG1585">
    <property type="taxonomic scope" value="Bacteria"/>
</dbReference>
<dbReference type="KEGG" id="bpb:bpr_I1184"/>
<dbReference type="EMBL" id="CP001810">
    <property type="protein sequence ID" value="ADL33924.1"/>
    <property type="molecule type" value="Genomic_DNA"/>
</dbReference>
<accession>E0S299</accession>
<proteinExistence type="predicted"/>
<dbReference type="InterPro" id="IPR052165">
    <property type="entry name" value="Membrane_assoc_protease"/>
</dbReference>
<evidence type="ECO:0000313" key="7">
    <source>
        <dbReference type="EMBL" id="ADL33924.1"/>
    </source>
</evidence>
<keyword evidence="2 5" id="KW-0812">Transmembrane</keyword>
<dbReference type="HOGENOM" id="CLU_116732_2_1_9"/>
<feature type="transmembrane region" description="Helical" evidence="5">
    <location>
        <begin position="57"/>
        <end position="77"/>
    </location>
</feature>
<sequence>MRGGMMMTHVSFAAFWLFMTVLLAVIELSTLGLITIWFAFGAAVTIIVALLGGNIWVQLFTFIIVSTVILLTVRPIATRHFNNHIKKTNIDAVVGRKLIVKATIDNIKGTGKVDMDGSTWLAASSIDEVVIEEGTEVRVVRVQGAKLIVEREV</sequence>
<organism evidence="7 8">
    <name type="scientific">Butyrivibrio proteoclasticus (strain ATCC 51982 / DSM 14932 / B316)</name>
    <name type="common">Clostridium proteoclasticum</name>
    <dbReference type="NCBI Taxonomy" id="515622"/>
    <lineage>
        <taxon>Bacteria</taxon>
        <taxon>Bacillati</taxon>
        <taxon>Bacillota</taxon>
        <taxon>Clostridia</taxon>
        <taxon>Lachnospirales</taxon>
        <taxon>Lachnospiraceae</taxon>
        <taxon>Butyrivibrio</taxon>
    </lineage>
</organism>
<evidence type="ECO:0000256" key="4">
    <source>
        <dbReference type="ARBA" id="ARBA00023136"/>
    </source>
</evidence>
<keyword evidence="3 5" id="KW-1133">Transmembrane helix</keyword>
<evidence type="ECO:0000256" key="1">
    <source>
        <dbReference type="ARBA" id="ARBA00004141"/>
    </source>
</evidence>
<feature type="transmembrane region" description="Helical" evidence="5">
    <location>
        <begin position="33"/>
        <end position="51"/>
    </location>
</feature>
<dbReference type="Proteomes" id="UP000001299">
    <property type="component" value="Chromosome 1"/>
</dbReference>
<evidence type="ECO:0000256" key="5">
    <source>
        <dbReference type="SAM" id="Phobius"/>
    </source>
</evidence>
<dbReference type="InterPro" id="IPR012340">
    <property type="entry name" value="NA-bd_OB-fold"/>
</dbReference>
<keyword evidence="4 5" id="KW-0472">Membrane</keyword>
<feature type="transmembrane region" description="Helical" evidence="5">
    <location>
        <begin position="6"/>
        <end position="26"/>
    </location>
</feature>
<dbReference type="STRING" id="515622.bpr_I1184"/>
<dbReference type="Pfam" id="PF01957">
    <property type="entry name" value="NfeD"/>
    <property type="match status" value="1"/>
</dbReference>
<keyword evidence="8" id="KW-1185">Reference proteome</keyword>
<dbReference type="Gene3D" id="2.40.50.140">
    <property type="entry name" value="Nucleic acid-binding proteins"/>
    <property type="match status" value="1"/>
</dbReference>
<dbReference type="AlphaFoldDB" id="E0S299"/>
<evidence type="ECO:0000256" key="2">
    <source>
        <dbReference type="ARBA" id="ARBA00022692"/>
    </source>
</evidence>
<feature type="domain" description="NfeD-like C-terminal" evidence="6">
    <location>
        <begin position="91"/>
        <end position="151"/>
    </location>
</feature>